<organism evidence="11 12">
    <name type="scientific">Lasiosphaeria ovina</name>
    <dbReference type="NCBI Taxonomy" id="92902"/>
    <lineage>
        <taxon>Eukaryota</taxon>
        <taxon>Fungi</taxon>
        <taxon>Dikarya</taxon>
        <taxon>Ascomycota</taxon>
        <taxon>Pezizomycotina</taxon>
        <taxon>Sordariomycetes</taxon>
        <taxon>Sordariomycetidae</taxon>
        <taxon>Sordariales</taxon>
        <taxon>Lasiosphaeriaceae</taxon>
        <taxon>Lasiosphaeria</taxon>
    </lineage>
</organism>
<evidence type="ECO:0000256" key="5">
    <source>
        <dbReference type="ARBA" id="ARBA00023002"/>
    </source>
</evidence>
<dbReference type="GO" id="GO:0016705">
    <property type="term" value="F:oxidoreductase activity, acting on paired donors, with incorporation or reduction of molecular oxygen"/>
    <property type="evidence" value="ECO:0007669"/>
    <property type="project" value="InterPro"/>
</dbReference>
<proteinExistence type="inferred from homology"/>
<dbReference type="PRINTS" id="PR00463">
    <property type="entry name" value="EP450I"/>
</dbReference>
<evidence type="ECO:0000256" key="6">
    <source>
        <dbReference type="ARBA" id="ARBA00023004"/>
    </source>
</evidence>
<dbReference type="GO" id="GO:0005506">
    <property type="term" value="F:iron ion binding"/>
    <property type="evidence" value="ECO:0007669"/>
    <property type="project" value="InterPro"/>
</dbReference>
<evidence type="ECO:0000256" key="2">
    <source>
        <dbReference type="ARBA" id="ARBA00010617"/>
    </source>
</evidence>
<comment type="similarity">
    <text evidence="2 9">Belongs to the cytochrome P450 family.</text>
</comment>
<keyword evidence="6 8" id="KW-0408">Iron</keyword>
<feature type="binding site" description="axial binding residue" evidence="8">
    <location>
        <position position="486"/>
    </location>
    <ligand>
        <name>heme</name>
        <dbReference type="ChEBI" id="CHEBI:30413"/>
    </ligand>
    <ligandPart>
        <name>Fe</name>
        <dbReference type="ChEBI" id="CHEBI:18248"/>
    </ligandPart>
</feature>
<keyword evidence="7 9" id="KW-0503">Monooxygenase</keyword>
<evidence type="ECO:0000313" key="12">
    <source>
        <dbReference type="Proteomes" id="UP001287356"/>
    </source>
</evidence>
<evidence type="ECO:0000313" key="11">
    <source>
        <dbReference type="EMBL" id="KAK3361431.1"/>
    </source>
</evidence>
<dbReference type="Gene3D" id="1.10.630.10">
    <property type="entry name" value="Cytochrome P450"/>
    <property type="match status" value="1"/>
</dbReference>
<feature type="transmembrane region" description="Helical" evidence="10">
    <location>
        <begin position="6"/>
        <end position="27"/>
    </location>
</feature>
<keyword evidence="10" id="KW-0812">Transmembrane</keyword>
<name>A0AAE0MY66_9PEZI</name>
<dbReference type="EMBL" id="JAULSN010000011">
    <property type="protein sequence ID" value="KAK3361431.1"/>
    <property type="molecule type" value="Genomic_DNA"/>
</dbReference>
<evidence type="ECO:0000256" key="7">
    <source>
        <dbReference type="ARBA" id="ARBA00023033"/>
    </source>
</evidence>
<evidence type="ECO:0000256" key="8">
    <source>
        <dbReference type="PIRSR" id="PIRSR602401-1"/>
    </source>
</evidence>
<keyword evidence="3 8" id="KW-0349">Heme</keyword>
<dbReference type="GO" id="GO:0004497">
    <property type="term" value="F:monooxygenase activity"/>
    <property type="evidence" value="ECO:0007669"/>
    <property type="project" value="UniProtKB-KW"/>
</dbReference>
<evidence type="ECO:0000256" key="3">
    <source>
        <dbReference type="ARBA" id="ARBA00022617"/>
    </source>
</evidence>
<dbReference type="PANTHER" id="PTHR24305:SF230">
    <property type="entry name" value="P450, PUTATIVE (EUROFUNG)-RELATED"/>
    <property type="match status" value="1"/>
</dbReference>
<evidence type="ECO:0000256" key="4">
    <source>
        <dbReference type="ARBA" id="ARBA00022723"/>
    </source>
</evidence>
<dbReference type="InterPro" id="IPR050121">
    <property type="entry name" value="Cytochrome_P450_monoxygenase"/>
</dbReference>
<evidence type="ECO:0000256" key="9">
    <source>
        <dbReference type="RuleBase" id="RU000461"/>
    </source>
</evidence>
<dbReference type="InterPro" id="IPR017972">
    <property type="entry name" value="Cyt_P450_CS"/>
</dbReference>
<evidence type="ECO:0000256" key="1">
    <source>
        <dbReference type="ARBA" id="ARBA00001971"/>
    </source>
</evidence>
<comment type="cofactor">
    <cofactor evidence="1 8">
        <name>heme</name>
        <dbReference type="ChEBI" id="CHEBI:30413"/>
    </cofactor>
</comment>
<dbReference type="InterPro" id="IPR036396">
    <property type="entry name" value="Cyt_P450_sf"/>
</dbReference>
<gene>
    <name evidence="11" type="ORF">B0T24DRAFT_109012</name>
</gene>
<keyword evidence="4 8" id="KW-0479">Metal-binding</keyword>
<dbReference type="GO" id="GO:0020037">
    <property type="term" value="F:heme binding"/>
    <property type="evidence" value="ECO:0007669"/>
    <property type="project" value="InterPro"/>
</dbReference>
<dbReference type="Pfam" id="PF00067">
    <property type="entry name" value="p450"/>
    <property type="match status" value="1"/>
</dbReference>
<accession>A0AAE0MY66</accession>
<evidence type="ECO:0000256" key="10">
    <source>
        <dbReference type="SAM" id="Phobius"/>
    </source>
</evidence>
<dbReference type="AlphaFoldDB" id="A0AAE0MY66"/>
<dbReference type="InterPro" id="IPR002401">
    <property type="entry name" value="Cyt_P450_E_grp-I"/>
</dbReference>
<reference evidence="11" key="2">
    <citation type="submission" date="2023-06" db="EMBL/GenBank/DDBJ databases">
        <authorList>
            <consortium name="Lawrence Berkeley National Laboratory"/>
            <person name="Haridas S."/>
            <person name="Hensen N."/>
            <person name="Bonometti L."/>
            <person name="Westerberg I."/>
            <person name="Brannstrom I.O."/>
            <person name="Guillou S."/>
            <person name="Cros-Aarteil S."/>
            <person name="Calhoun S."/>
            <person name="Kuo A."/>
            <person name="Mondo S."/>
            <person name="Pangilinan J."/>
            <person name="Riley R."/>
            <person name="Labutti K."/>
            <person name="Andreopoulos B."/>
            <person name="Lipzen A."/>
            <person name="Chen C."/>
            <person name="Yanf M."/>
            <person name="Daum C."/>
            <person name="Ng V."/>
            <person name="Clum A."/>
            <person name="Steindorff A."/>
            <person name="Ohm R."/>
            <person name="Martin F."/>
            <person name="Silar P."/>
            <person name="Natvig D."/>
            <person name="Lalanne C."/>
            <person name="Gautier V."/>
            <person name="Ament-Velasquez S.L."/>
            <person name="Kruys A."/>
            <person name="Hutchinson M.I."/>
            <person name="Powell A.J."/>
            <person name="Barry K."/>
            <person name="Miller A.N."/>
            <person name="Grigoriev I.V."/>
            <person name="Debuchy R."/>
            <person name="Gladieux P."/>
            <person name="Thoren M.H."/>
            <person name="Johannesson H."/>
        </authorList>
    </citation>
    <scope>NUCLEOTIDE SEQUENCE</scope>
    <source>
        <strain evidence="11">CBS 958.72</strain>
    </source>
</reference>
<dbReference type="CDD" id="cd11058">
    <property type="entry name" value="CYP60B-like"/>
    <property type="match status" value="1"/>
</dbReference>
<keyword evidence="10" id="KW-1133">Transmembrane helix</keyword>
<reference evidence="11" key="1">
    <citation type="journal article" date="2023" name="Mol. Phylogenet. Evol.">
        <title>Genome-scale phylogeny and comparative genomics of the fungal order Sordariales.</title>
        <authorList>
            <person name="Hensen N."/>
            <person name="Bonometti L."/>
            <person name="Westerberg I."/>
            <person name="Brannstrom I.O."/>
            <person name="Guillou S."/>
            <person name="Cros-Aarteil S."/>
            <person name="Calhoun S."/>
            <person name="Haridas S."/>
            <person name="Kuo A."/>
            <person name="Mondo S."/>
            <person name="Pangilinan J."/>
            <person name="Riley R."/>
            <person name="LaButti K."/>
            <person name="Andreopoulos B."/>
            <person name="Lipzen A."/>
            <person name="Chen C."/>
            <person name="Yan M."/>
            <person name="Daum C."/>
            <person name="Ng V."/>
            <person name="Clum A."/>
            <person name="Steindorff A."/>
            <person name="Ohm R.A."/>
            <person name="Martin F."/>
            <person name="Silar P."/>
            <person name="Natvig D.O."/>
            <person name="Lalanne C."/>
            <person name="Gautier V."/>
            <person name="Ament-Velasquez S.L."/>
            <person name="Kruys A."/>
            <person name="Hutchinson M.I."/>
            <person name="Powell A.J."/>
            <person name="Barry K."/>
            <person name="Miller A.N."/>
            <person name="Grigoriev I.V."/>
            <person name="Debuchy R."/>
            <person name="Gladieux P."/>
            <person name="Hiltunen Thoren M."/>
            <person name="Johannesson H."/>
        </authorList>
    </citation>
    <scope>NUCLEOTIDE SEQUENCE</scope>
    <source>
        <strain evidence="11">CBS 958.72</strain>
    </source>
</reference>
<comment type="caution">
    <text evidence="11">The sequence shown here is derived from an EMBL/GenBank/DDBJ whole genome shotgun (WGS) entry which is preliminary data.</text>
</comment>
<dbReference type="InterPro" id="IPR001128">
    <property type="entry name" value="Cyt_P450"/>
</dbReference>
<dbReference type="PROSITE" id="PS00086">
    <property type="entry name" value="CYTOCHROME_P450"/>
    <property type="match status" value="1"/>
</dbReference>
<dbReference type="Proteomes" id="UP001287356">
    <property type="component" value="Unassembled WGS sequence"/>
</dbReference>
<dbReference type="SUPFAM" id="SSF48264">
    <property type="entry name" value="Cytochrome P450"/>
    <property type="match status" value="1"/>
</dbReference>
<keyword evidence="12" id="KW-1185">Reference proteome</keyword>
<dbReference type="PRINTS" id="PR00385">
    <property type="entry name" value="P450"/>
</dbReference>
<protein>
    <submittedName>
        <fullName evidence="11">Cytochrome P450</fullName>
    </submittedName>
</protein>
<sequence>MFGFSPFIAVPVAAAGLGVLVAVYNLFYNLFLHPLRGYPGPWLWRASQIPYNKAWLSGRGPAILTRVHEQYGDVVRVAPDRLSYTHPEAWNDIRGHRKGGHGENGKDRNFYVYSVNNILGASRENHSRYRRSLAHGFSAKSMQDQQPLIAQYVDLLFTRLRAHTAASPSLADDNEHATAVAADGSAIVDLVAYFNFATFDIIGDLAFGAPFDCLASEQYHGWVKAIFRSVEQFGMLLSLRRHALWLLKLLVRAKVLGGGQAWQAAYARDLVHRRLKLETTRPDFVGALGAAGVQDDNVANNKGSGPDSKLRPLSATEIAENMRLVVLAGSETTATALSAAAYYVATLPDVQRRLAAEVRAAFAAEADIDFFSVNALPYMLAVLNEAMRLFPPVPTPLPRDCQPGGDTICGRYVPEGGGAKQTGLDIWPQAMFHSSRNFTAPEKFLPERWLDDDSIASSEEKTAHTVKVNKDRQHAFQPFSVGPRNCIGKNLAYVEMRLILARLIWNFDLALADPADEKRWLDACRSFNLTMKGPLKIRLTPVKRS</sequence>
<keyword evidence="5 9" id="KW-0560">Oxidoreductase</keyword>
<keyword evidence="10" id="KW-0472">Membrane</keyword>
<dbReference type="PANTHER" id="PTHR24305">
    <property type="entry name" value="CYTOCHROME P450"/>
    <property type="match status" value="1"/>
</dbReference>